<reference evidence="4" key="3">
    <citation type="submission" date="2025-09" db="UniProtKB">
        <authorList>
            <consortium name="Ensembl"/>
        </authorList>
    </citation>
    <scope>IDENTIFICATION</scope>
</reference>
<evidence type="ECO:0000256" key="2">
    <source>
        <dbReference type="SAM" id="Coils"/>
    </source>
</evidence>
<feature type="domain" description="Septin-type G" evidence="3">
    <location>
        <begin position="68"/>
        <end position="149"/>
    </location>
</feature>
<sequence>MEALKHLFFGVFGQRKRLCETVKEESTKLESHSGPLPVYIVPLSSNESPINGCKHFSFGNDSTKHNRTIMVLGATGAGKSTLINGMINHILGVEWDDSYRFKLIDEDQSKSQAHSQTSEVTVYKINHQDGFTVPFSLTIVDTPGFGDTRGIDKDKEIVEQLRTLFSSDYGVNEIDAICFVAQASLARLTATQKYVFDSVLSIFGKDVAENIRILVTFADGQRPPVLEAINESGVPCPKNKDNLPLHFKFNNSALFAHNKSSAHNIAGDHDDDDDDDESEDGGFEGMFWEMGTKSMKRFFAALNLIQTKSLKLTKEVLKERQQLEVSVENLQVQVRLGLAKLEELKETREKLKEHEAEINRNKNFEFEVIVIRPYQEDISRTGHFITNCQQCQVTCHYPCSRANDAEKYCCSAMGPNGYCKQCPGKCLWNVHFNQKYRWDHREVKEKRSVGELQKKYQKASGETITVKWLVGKLKVQYALVHNKVVALMEESAKCLNRLKEIALKPNPLSTPEYIEMLIEGEKNEGKPGWKQRVHALNSMKEKAELMVKVEKKEKILRSQLSVDDSHAN</sequence>
<dbReference type="PANTHER" id="PTHR32046">
    <property type="entry name" value="G DOMAIN-CONTAINING PROTEIN"/>
    <property type="match status" value="1"/>
</dbReference>
<comment type="similarity">
    <text evidence="1">Belongs to the TRAFAC class TrmE-Era-EngA-EngB-Septin-like GTPase superfamily. Septin GTPase family.</text>
</comment>
<reference evidence="4" key="2">
    <citation type="submission" date="2025-08" db="UniProtKB">
        <authorList>
            <consortium name="Ensembl"/>
        </authorList>
    </citation>
    <scope>IDENTIFICATION</scope>
</reference>
<dbReference type="Pfam" id="PF00735">
    <property type="entry name" value="Septin"/>
    <property type="match status" value="1"/>
</dbReference>
<evidence type="ECO:0000256" key="1">
    <source>
        <dbReference type="RuleBase" id="RU004560"/>
    </source>
</evidence>
<evidence type="ECO:0000259" key="3">
    <source>
        <dbReference type="Pfam" id="PF00735"/>
    </source>
</evidence>
<accession>A0A8C5NA32</accession>
<dbReference type="FunFam" id="3.40.50.300:FF:002049">
    <property type="entry name" value="Si:ch73-170d6.2"/>
    <property type="match status" value="1"/>
</dbReference>
<organism evidence="4 5">
    <name type="scientific">Gouania willdenowi</name>
    <name type="common">Blunt-snouted clingfish</name>
    <name type="synonym">Lepadogaster willdenowi</name>
    <dbReference type="NCBI Taxonomy" id="441366"/>
    <lineage>
        <taxon>Eukaryota</taxon>
        <taxon>Metazoa</taxon>
        <taxon>Chordata</taxon>
        <taxon>Craniata</taxon>
        <taxon>Vertebrata</taxon>
        <taxon>Euteleostomi</taxon>
        <taxon>Actinopterygii</taxon>
        <taxon>Neopterygii</taxon>
        <taxon>Teleostei</taxon>
        <taxon>Neoteleostei</taxon>
        <taxon>Acanthomorphata</taxon>
        <taxon>Ovalentaria</taxon>
        <taxon>Blenniimorphae</taxon>
        <taxon>Blenniiformes</taxon>
        <taxon>Gobiesocoidei</taxon>
        <taxon>Gobiesocidae</taxon>
        <taxon>Gobiesocinae</taxon>
        <taxon>Gouania</taxon>
    </lineage>
</organism>
<dbReference type="Proteomes" id="UP000694680">
    <property type="component" value="Chromosome 17"/>
</dbReference>
<dbReference type="SUPFAM" id="SSF52540">
    <property type="entry name" value="P-loop containing nucleoside triphosphate hydrolases"/>
    <property type="match status" value="1"/>
</dbReference>
<protein>
    <submittedName>
        <fullName evidence="4">Uncharacterized LOC114479299</fullName>
    </submittedName>
</protein>
<dbReference type="AlphaFoldDB" id="A0A8C5NA32"/>
<gene>
    <name evidence="4" type="primary">LOC114479299</name>
</gene>
<evidence type="ECO:0000313" key="4">
    <source>
        <dbReference type="Ensembl" id="ENSGWIP00000040056.1"/>
    </source>
</evidence>
<dbReference type="OrthoDB" id="8954335at2759"/>
<reference evidence="4" key="1">
    <citation type="submission" date="2020-06" db="EMBL/GenBank/DDBJ databases">
        <authorList>
            <consortium name="Wellcome Sanger Institute Data Sharing"/>
        </authorList>
    </citation>
    <scope>NUCLEOTIDE SEQUENCE [LARGE SCALE GENOMIC DNA]</scope>
</reference>
<keyword evidence="2" id="KW-0175">Coiled coil</keyword>
<feature type="coiled-coil region" evidence="2">
    <location>
        <begin position="313"/>
        <end position="364"/>
    </location>
</feature>
<dbReference type="GO" id="GO:0005525">
    <property type="term" value="F:GTP binding"/>
    <property type="evidence" value="ECO:0007669"/>
    <property type="project" value="UniProtKB-KW"/>
</dbReference>
<keyword evidence="1" id="KW-0547">Nucleotide-binding</keyword>
<name>A0A8C5NA32_GOUWI</name>
<dbReference type="Gene3D" id="3.40.50.300">
    <property type="entry name" value="P-loop containing nucleotide triphosphate hydrolases"/>
    <property type="match status" value="1"/>
</dbReference>
<evidence type="ECO:0000313" key="5">
    <source>
        <dbReference type="Proteomes" id="UP000694680"/>
    </source>
</evidence>
<proteinExistence type="inferred from homology"/>
<dbReference type="InterPro" id="IPR030379">
    <property type="entry name" value="G_SEPTIN_dom"/>
</dbReference>
<dbReference type="InterPro" id="IPR027417">
    <property type="entry name" value="P-loop_NTPase"/>
</dbReference>
<keyword evidence="5" id="KW-1185">Reference proteome</keyword>
<keyword evidence="1" id="KW-0342">GTP-binding</keyword>
<dbReference type="RefSeq" id="XP_028328704.1">
    <property type="nucleotide sequence ID" value="XM_028472903.1"/>
</dbReference>
<dbReference type="GeneID" id="114479299"/>
<dbReference type="Ensembl" id="ENSGWIT00000043535.1">
    <property type="protein sequence ID" value="ENSGWIP00000040056.1"/>
    <property type="gene ID" value="ENSGWIG00000020278.1"/>
</dbReference>
<dbReference type="PANTHER" id="PTHR32046:SF14">
    <property type="match status" value="1"/>
</dbReference>